<feature type="compositionally biased region" description="Polar residues" evidence="8">
    <location>
        <begin position="489"/>
        <end position="499"/>
    </location>
</feature>
<dbReference type="GO" id="GO:0005783">
    <property type="term" value="C:endoplasmic reticulum"/>
    <property type="evidence" value="ECO:0007669"/>
    <property type="project" value="UniProtKB-SubCell"/>
</dbReference>
<dbReference type="InterPro" id="IPR002523">
    <property type="entry name" value="MgTranspt_CorA/ZnTranspt_ZntB"/>
</dbReference>
<feature type="region of interest" description="Disordered" evidence="8">
    <location>
        <begin position="1230"/>
        <end position="1251"/>
    </location>
</feature>
<dbReference type="SUPFAM" id="SSF53474">
    <property type="entry name" value="alpha/beta-Hydrolases"/>
    <property type="match status" value="1"/>
</dbReference>
<feature type="compositionally biased region" description="Polar residues" evidence="8">
    <location>
        <begin position="22"/>
        <end position="57"/>
    </location>
</feature>
<evidence type="ECO:0000256" key="7">
    <source>
        <dbReference type="SAM" id="Coils"/>
    </source>
</evidence>
<evidence type="ECO:0000313" key="11">
    <source>
        <dbReference type="Proteomes" id="UP000297777"/>
    </source>
</evidence>
<dbReference type="PANTHER" id="PTHR48182:SF2">
    <property type="entry name" value="PROTEIN SERAC1"/>
    <property type="match status" value="1"/>
</dbReference>
<dbReference type="InterPro" id="IPR052374">
    <property type="entry name" value="SERAC1"/>
</dbReference>
<dbReference type="Gene3D" id="1.20.58.340">
    <property type="entry name" value="Magnesium transport protein CorA, transmembrane region"/>
    <property type="match status" value="1"/>
</dbReference>
<feature type="region of interest" description="Disordered" evidence="8">
    <location>
        <begin position="423"/>
        <end position="526"/>
    </location>
</feature>
<keyword evidence="9" id="KW-0812">Transmembrane</keyword>
<feature type="transmembrane region" description="Helical" evidence="9">
    <location>
        <begin position="1165"/>
        <end position="1188"/>
    </location>
</feature>
<keyword evidence="6 9" id="KW-0472">Membrane</keyword>
<feature type="region of interest" description="Disordered" evidence="8">
    <location>
        <begin position="591"/>
        <end position="643"/>
    </location>
</feature>
<feature type="compositionally biased region" description="Basic and acidic residues" evidence="8">
    <location>
        <begin position="631"/>
        <end position="643"/>
    </location>
</feature>
<dbReference type="Proteomes" id="UP000297777">
    <property type="component" value="Unassembled WGS sequence"/>
</dbReference>
<evidence type="ECO:0000256" key="5">
    <source>
        <dbReference type="ARBA" id="ARBA00023128"/>
    </source>
</evidence>
<keyword evidence="5" id="KW-0496">Mitochondrion</keyword>
<dbReference type="OrthoDB" id="361039at2759"/>
<keyword evidence="7" id="KW-0175">Coiled coil</keyword>
<dbReference type="InterPro" id="IPR029058">
    <property type="entry name" value="AB_hydrolase_fold"/>
</dbReference>
<feature type="compositionally biased region" description="Polar residues" evidence="8">
    <location>
        <begin position="1279"/>
        <end position="1288"/>
    </location>
</feature>
<feature type="coiled-coil region" evidence="7">
    <location>
        <begin position="1018"/>
        <end position="1100"/>
    </location>
</feature>
<accession>A0A4Z1EX53</accession>
<protein>
    <recommendedName>
        <fullName evidence="12">DUF676 domain-containing protein</fullName>
    </recommendedName>
</protein>
<gene>
    <name evidence="10" type="ORF">BTUL_0032g00530</name>
</gene>
<comment type="subcellular location">
    <subcellularLocation>
        <location evidence="2">Endoplasmic reticulum</location>
    </subcellularLocation>
    <subcellularLocation>
        <location evidence="3">Membrane</location>
    </subcellularLocation>
    <subcellularLocation>
        <location evidence="1">Mitochondrion</location>
    </subcellularLocation>
</comment>
<feature type="region of interest" description="Disordered" evidence="8">
    <location>
        <begin position="859"/>
        <end position="888"/>
    </location>
</feature>
<evidence type="ECO:0000256" key="4">
    <source>
        <dbReference type="ARBA" id="ARBA00022824"/>
    </source>
</evidence>
<evidence type="ECO:0000256" key="1">
    <source>
        <dbReference type="ARBA" id="ARBA00004173"/>
    </source>
</evidence>
<keyword evidence="4" id="KW-0256">Endoplasmic reticulum</keyword>
<reference evidence="10 11" key="1">
    <citation type="submission" date="2017-12" db="EMBL/GenBank/DDBJ databases">
        <title>Comparative genomics of Botrytis spp.</title>
        <authorList>
            <person name="Valero-Jimenez C.A."/>
            <person name="Tapia P."/>
            <person name="Veloso J."/>
            <person name="Silva-Moreno E."/>
            <person name="Staats M."/>
            <person name="Valdes J.H."/>
            <person name="Van Kan J.A.L."/>
        </authorList>
    </citation>
    <scope>NUCLEOTIDE SEQUENCE [LARGE SCALE GENOMIC DNA]</scope>
    <source>
        <strain evidence="10 11">Bt9001</strain>
    </source>
</reference>
<evidence type="ECO:0000256" key="3">
    <source>
        <dbReference type="ARBA" id="ARBA00004370"/>
    </source>
</evidence>
<dbReference type="GO" id="GO:0005739">
    <property type="term" value="C:mitochondrion"/>
    <property type="evidence" value="ECO:0007669"/>
    <property type="project" value="UniProtKB-SubCell"/>
</dbReference>
<comment type="caution">
    <text evidence="10">The sequence shown here is derived from an EMBL/GenBank/DDBJ whole genome shotgun (WGS) entry which is preliminary data.</text>
</comment>
<evidence type="ECO:0008006" key="12">
    <source>
        <dbReference type="Google" id="ProtNLM"/>
    </source>
</evidence>
<sequence length="1288" mass="145848">MEIHGGTDWHRDSEISMIQLKSLKTSPSTRTSTGDNEVQSQNFVPLNSAETSQSVSARLNGRPKSEIDELSFKGSPPLEQKPSTTEVDIIGVPAIGGHPEMTWMPEAKFTQGGLFSLENDRDVKSELMRMTPVSPAYSTKHFHRRKPAWIVRDIRSHKNLSKARVLLYDHGYPKEGDTLKQLASRLLDSIRKLRSIEKEHRPLFFVCHSTGGLVLKIALTDARRLRDPILHDCYGVTFFATPHRGSSYLSQPAFSGSIRTIMGLSRELPISITRQLELDHHSLKQIGKDFKALATELKVWTFFETIDSNITGLDQGKPFHAPITSIKSAILNLRNESVFPLVSTHTKCAAFGSANEHTKEAYLAALAALVEQACKLSKETHFELNLEHRVEVEINGFYEGSAAISTNEPPIRVWSTNRSLHDFRRNGPTKLLKERREEVSTAPGAGQYLSHSTRAPYLPMDKITSDSKIKGHTLNPKSTSKLNPFKRGSNPSAQTQGATKTKAKGSPDIGESRKTGPVPSPPALIMTSDVDDNVSIDTGEVGPPIKLCDSPPTVQSRLSDPDLANATSRISFKQHKTSLGHELSIAQALQPSIRKSRTENDETATRPGPLRRHSESLTAQSSFLSPSRAGLHQERSSLSAGREESEIVLAPSMHPLQDPNFPNLKLTWIHVPYNNPTWVPDVLERISIEKGPDVHSKMLDHEHWHSKHVRGRHQEHHHACFLKPHCSFFGLESAPPKISVSSVDINHVQMCLYLPYLHFDTYKVLVKRRDLVKQRIEQGRSRPVPQKVSKLDSQEFQALWQYLGHDPPINARRTLDQFGYPSLLDTTARDDDQMLYKMTKERRIKSNVGTKHTADRLSNVTRIRRSADEKDAVDENNDDSDNPIDSDPMPYDDVLDGNVLMVDQLWLWRAGLNTDGRLFQQADLRDSIFNEVNADLTSRCENAYDLAALVALHAVTILFERASHPNLEVFRTFEEAIKTVTTSFKDFRARSFQAKADDNDNLRTSSIRAKHALEDEIAEKQNRENTSALLELRDIEDELNTLKTLLNNQMTEIRIMLDVYAKRELTTNGLIFLRNAEEYLDEYTHHVEKMMENAKNTRDDFDKLLGMIQRQAQVDEVHLARQQADLASAQSRSVMIFTLPLSFFTGLFGMNVREWGGGDYLPLRTVGVIAIPTSSALITFALIIAWSIRIRHLFDYIGKKLSHLYTSIYSHVNKVIDGILETEKDSGKRSKLKELRQRKKKKKLEKEQTRLHDEDWDFWESRKERREKDYRIPNKNRKSGLSSESGTE</sequence>
<dbReference type="Gene3D" id="3.40.50.1820">
    <property type="entry name" value="alpha/beta hydrolase"/>
    <property type="match status" value="1"/>
</dbReference>
<evidence type="ECO:0000256" key="2">
    <source>
        <dbReference type="ARBA" id="ARBA00004240"/>
    </source>
</evidence>
<dbReference type="GO" id="GO:0046873">
    <property type="term" value="F:metal ion transmembrane transporter activity"/>
    <property type="evidence" value="ECO:0007669"/>
    <property type="project" value="InterPro"/>
</dbReference>
<keyword evidence="9" id="KW-1133">Transmembrane helix</keyword>
<dbReference type="EMBL" id="PQXH01000032">
    <property type="protein sequence ID" value="TGO16090.1"/>
    <property type="molecule type" value="Genomic_DNA"/>
</dbReference>
<keyword evidence="11" id="KW-1185">Reference proteome</keyword>
<evidence type="ECO:0000256" key="9">
    <source>
        <dbReference type="SAM" id="Phobius"/>
    </source>
</evidence>
<feature type="region of interest" description="Disordered" evidence="8">
    <location>
        <begin position="22"/>
        <end position="83"/>
    </location>
</feature>
<dbReference type="PANTHER" id="PTHR48182">
    <property type="entry name" value="PROTEIN SERAC1"/>
    <property type="match status" value="1"/>
</dbReference>
<evidence type="ECO:0000256" key="6">
    <source>
        <dbReference type="ARBA" id="ARBA00023136"/>
    </source>
</evidence>
<feature type="compositionally biased region" description="Acidic residues" evidence="8">
    <location>
        <begin position="871"/>
        <end position="884"/>
    </location>
</feature>
<proteinExistence type="predicted"/>
<evidence type="ECO:0000313" key="10">
    <source>
        <dbReference type="EMBL" id="TGO16090.1"/>
    </source>
</evidence>
<organism evidence="10 11">
    <name type="scientific">Botrytis tulipae</name>
    <dbReference type="NCBI Taxonomy" id="87230"/>
    <lineage>
        <taxon>Eukaryota</taxon>
        <taxon>Fungi</taxon>
        <taxon>Dikarya</taxon>
        <taxon>Ascomycota</taxon>
        <taxon>Pezizomycotina</taxon>
        <taxon>Leotiomycetes</taxon>
        <taxon>Helotiales</taxon>
        <taxon>Sclerotiniaceae</taxon>
        <taxon>Botrytis</taxon>
    </lineage>
</organism>
<dbReference type="GO" id="GO:0016020">
    <property type="term" value="C:membrane"/>
    <property type="evidence" value="ECO:0007669"/>
    <property type="project" value="UniProtKB-SubCell"/>
</dbReference>
<evidence type="ECO:0000256" key="8">
    <source>
        <dbReference type="SAM" id="MobiDB-lite"/>
    </source>
</evidence>
<feature type="compositionally biased region" description="Polar residues" evidence="8">
    <location>
        <begin position="616"/>
        <end position="625"/>
    </location>
</feature>
<dbReference type="Pfam" id="PF01544">
    <property type="entry name" value="CorA"/>
    <property type="match status" value="1"/>
</dbReference>
<feature type="compositionally biased region" description="Basic and acidic residues" evidence="8">
    <location>
        <begin position="423"/>
        <end position="439"/>
    </location>
</feature>
<feature type="region of interest" description="Disordered" evidence="8">
    <location>
        <begin position="1269"/>
        <end position="1288"/>
    </location>
</feature>
<name>A0A4Z1EX53_9HELO</name>